<dbReference type="Proteomes" id="UP000887576">
    <property type="component" value="Unplaced"/>
</dbReference>
<reference evidence="2" key="1">
    <citation type="submission" date="2022-11" db="UniProtKB">
        <authorList>
            <consortium name="WormBaseParasite"/>
        </authorList>
    </citation>
    <scope>IDENTIFICATION</scope>
</reference>
<dbReference type="WBParaSite" id="JU765_v2.g11319.t1">
    <property type="protein sequence ID" value="JU765_v2.g11319.t1"/>
    <property type="gene ID" value="JU765_v2.g11319"/>
</dbReference>
<name>A0AC34PZ00_9BILA</name>
<organism evidence="1 2">
    <name type="scientific">Panagrolaimus sp. JU765</name>
    <dbReference type="NCBI Taxonomy" id="591449"/>
    <lineage>
        <taxon>Eukaryota</taxon>
        <taxon>Metazoa</taxon>
        <taxon>Ecdysozoa</taxon>
        <taxon>Nematoda</taxon>
        <taxon>Chromadorea</taxon>
        <taxon>Rhabditida</taxon>
        <taxon>Tylenchina</taxon>
        <taxon>Panagrolaimomorpha</taxon>
        <taxon>Panagrolaimoidea</taxon>
        <taxon>Panagrolaimidae</taxon>
        <taxon>Panagrolaimus</taxon>
    </lineage>
</organism>
<accession>A0AC34PZ00</accession>
<sequence>MAGVEELQKKYPNVDPFLLRKWERVFTMFFDRNSSHEIDWADFYICLRKVREIYGADSEQTSYARESMHALWKGLKRIADSDNDELITIDDWIDLLRPVDYKNRTEPQWFDDYCSFMFKLFDVSGDGVLDLAEYTDGMNVYGYSFSDCHKAFEKFALKDENGNQRVTPKQWEQYFLDYFFSPDQKALGNHLFGVMKECS</sequence>
<proteinExistence type="predicted"/>
<protein>
    <submittedName>
        <fullName evidence="2">EF-hand domain-containing protein</fullName>
    </submittedName>
</protein>
<evidence type="ECO:0000313" key="2">
    <source>
        <dbReference type="WBParaSite" id="JU765_v2.g11319.t1"/>
    </source>
</evidence>
<evidence type="ECO:0000313" key="1">
    <source>
        <dbReference type="Proteomes" id="UP000887576"/>
    </source>
</evidence>